<reference evidence="9" key="1">
    <citation type="submission" date="2020-05" db="EMBL/GenBank/DDBJ databases">
        <title>Mycena genomes resolve the evolution of fungal bioluminescence.</title>
        <authorList>
            <person name="Tsai I.J."/>
        </authorList>
    </citation>
    <scope>NUCLEOTIDE SEQUENCE</scope>
    <source>
        <strain evidence="9">160909Yilan</strain>
    </source>
</reference>
<name>A0A8H7DK15_9AGAR</name>
<keyword evidence="7" id="KW-0732">Signal</keyword>
<dbReference type="AlphaFoldDB" id="A0A8H7DK15"/>
<sequence>MAIPPIFTMLFILLVFVGDSDVYGVNVSPSTKKSQIPPFISIPLIKARGSRGSDQLETLNSVAVHQMHATHGRRRLAAFISRSRSSATTEHHRSISRSPTRNRRHHARIARANQNRQNPQAEVMDSDKAIQSINVNPQPDTDLGRPSDAEVTRASDTSHPDSGLLYIEGRDIGYMAPLSVGTPFKEVYMLVDSGSADMWVGGEQCKGDNGTDCGDHRFLGPESSSSFVDTGVPWYMEYGSGGSAAGNLINDTVRFASITLQNHTFGVTQYESPEFTADDIPFDGVLGCAKDNLSMQQTPTLLSALQKAGLITERICSYKLSRESDGKHDGEFTIGGMDPSKYHPSSLIRIPSSYDTGFWEGEMDAVTVNGRNIDLGGGRRRCIFDTGTTLIIAPQKSECFSNDVDAIHNSIPGARFDNSSKAWTFPCNMTNSVALVFGGRPFPIHPVDLAFQPADNSTSACTSAIVKGDVSGDSTNWLLGATFLKNVYLSTNQDRNEISLARLAN</sequence>
<evidence type="ECO:0000256" key="6">
    <source>
        <dbReference type="SAM" id="MobiDB-lite"/>
    </source>
</evidence>
<keyword evidence="5" id="KW-0378">Hydrolase</keyword>
<keyword evidence="10" id="KW-1185">Reference proteome</keyword>
<dbReference type="SUPFAM" id="SSF50630">
    <property type="entry name" value="Acid proteases"/>
    <property type="match status" value="1"/>
</dbReference>
<feature type="compositionally biased region" description="Polar residues" evidence="6">
    <location>
        <begin position="129"/>
        <end position="139"/>
    </location>
</feature>
<evidence type="ECO:0000256" key="2">
    <source>
        <dbReference type="ARBA" id="ARBA00022750"/>
    </source>
</evidence>
<evidence type="ECO:0000313" key="10">
    <source>
        <dbReference type="Proteomes" id="UP000623467"/>
    </source>
</evidence>
<dbReference type="Proteomes" id="UP000623467">
    <property type="component" value="Unassembled WGS sequence"/>
</dbReference>
<dbReference type="EMBL" id="JACAZH010000002">
    <property type="protein sequence ID" value="KAF7375178.1"/>
    <property type="molecule type" value="Genomic_DNA"/>
</dbReference>
<evidence type="ECO:0000256" key="4">
    <source>
        <dbReference type="PIRSR" id="PIRSR601461-2"/>
    </source>
</evidence>
<dbReference type="GO" id="GO:0004190">
    <property type="term" value="F:aspartic-type endopeptidase activity"/>
    <property type="evidence" value="ECO:0007669"/>
    <property type="project" value="UniProtKB-KW"/>
</dbReference>
<keyword evidence="5 9" id="KW-0645">Protease</keyword>
<dbReference type="InterPro" id="IPR034164">
    <property type="entry name" value="Pepsin-like_dom"/>
</dbReference>
<feature type="compositionally biased region" description="Low complexity" evidence="6">
    <location>
        <begin position="110"/>
        <end position="121"/>
    </location>
</feature>
<dbReference type="Gene3D" id="2.40.70.10">
    <property type="entry name" value="Acid Proteases"/>
    <property type="match status" value="2"/>
</dbReference>
<dbReference type="PRINTS" id="PR00792">
    <property type="entry name" value="PEPSIN"/>
</dbReference>
<feature type="active site" evidence="3">
    <location>
        <position position="385"/>
    </location>
</feature>
<evidence type="ECO:0000256" key="5">
    <source>
        <dbReference type="RuleBase" id="RU000454"/>
    </source>
</evidence>
<feature type="region of interest" description="Disordered" evidence="6">
    <location>
        <begin position="82"/>
        <end position="162"/>
    </location>
</feature>
<evidence type="ECO:0000256" key="7">
    <source>
        <dbReference type="SAM" id="SignalP"/>
    </source>
</evidence>
<feature type="active site" evidence="3">
    <location>
        <position position="192"/>
    </location>
</feature>
<dbReference type="InterPro" id="IPR021109">
    <property type="entry name" value="Peptidase_aspartic_dom_sf"/>
</dbReference>
<dbReference type="PANTHER" id="PTHR47966">
    <property type="entry name" value="BETA-SITE APP-CLEAVING ENZYME, ISOFORM A-RELATED"/>
    <property type="match status" value="1"/>
</dbReference>
<feature type="compositionally biased region" description="Basic residues" evidence="6">
    <location>
        <begin position="100"/>
        <end position="109"/>
    </location>
</feature>
<gene>
    <name evidence="9" type="ORF">MSAN_00404400</name>
</gene>
<dbReference type="PROSITE" id="PS51767">
    <property type="entry name" value="PEPTIDASE_A1"/>
    <property type="match status" value="1"/>
</dbReference>
<dbReference type="GO" id="GO:0006508">
    <property type="term" value="P:proteolysis"/>
    <property type="evidence" value="ECO:0007669"/>
    <property type="project" value="UniProtKB-KW"/>
</dbReference>
<keyword evidence="2 5" id="KW-0064">Aspartyl protease</keyword>
<feature type="domain" description="Peptidase A1" evidence="8">
    <location>
        <begin position="174"/>
        <end position="501"/>
    </location>
</feature>
<dbReference type="OrthoDB" id="2747330at2759"/>
<proteinExistence type="inferred from homology"/>
<feature type="disulfide bond" evidence="4">
    <location>
        <begin position="205"/>
        <end position="213"/>
    </location>
</feature>
<dbReference type="InterPro" id="IPR033121">
    <property type="entry name" value="PEPTIDASE_A1"/>
</dbReference>
<dbReference type="CDD" id="cd05471">
    <property type="entry name" value="pepsin_like"/>
    <property type="match status" value="1"/>
</dbReference>
<dbReference type="InterPro" id="IPR001461">
    <property type="entry name" value="Aspartic_peptidase_A1"/>
</dbReference>
<dbReference type="PANTHER" id="PTHR47966:SF75">
    <property type="entry name" value="ENDOPEPTIDASE (CTSD), PUTATIVE (AFU_ORTHOLOGUE AFUA_4G07040)-RELATED"/>
    <property type="match status" value="1"/>
</dbReference>
<feature type="compositionally biased region" description="Basic and acidic residues" evidence="6">
    <location>
        <begin position="142"/>
        <end position="159"/>
    </location>
</feature>
<evidence type="ECO:0000259" key="8">
    <source>
        <dbReference type="PROSITE" id="PS51767"/>
    </source>
</evidence>
<protein>
    <submittedName>
        <fullName evidence="9">Acid protease</fullName>
    </submittedName>
</protein>
<accession>A0A8H7DK15</accession>
<evidence type="ECO:0000256" key="3">
    <source>
        <dbReference type="PIRSR" id="PIRSR601461-1"/>
    </source>
</evidence>
<dbReference type="InterPro" id="IPR001969">
    <property type="entry name" value="Aspartic_peptidase_AS"/>
</dbReference>
<dbReference type="Pfam" id="PF00026">
    <property type="entry name" value="Asp"/>
    <property type="match status" value="1"/>
</dbReference>
<evidence type="ECO:0000256" key="1">
    <source>
        <dbReference type="ARBA" id="ARBA00007447"/>
    </source>
</evidence>
<feature type="signal peptide" evidence="7">
    <location>
        <begin position="1"/>
        <end position="24"/>
    </location>
</feature>
<dbReference type="PROSITE" id="PS00141">
    <property type="entry name" value="ASP_PROTEASE"/>
    <property type="match status" value="1"/>
</dbReference>
<comment type="similarity">
    <text evidence="1 5">Belongs to the peptidase A1 family.</text>
</comment>
<comment type="caution">
    <text evidence="9">The sequence shown here is derived from an EMBL/GenBank/DDBJ whole genome shotgun (WGS) entry which is preliminary data.</text>
</comment>
<evidence type="ECO:0000313" key="9">
    <source>
        <dbReference type="EMBL" id="KAF7375178.1"/>
    </source>
</evidence>
<feature type="chain" id="PRO_5034271457" evidence="7">
    <location>
        <begin position="25"/>
        <end position="505"/>
    </location>
</feature>
<keyword evidence="4" id="KW-1015">Disulfide bond</keyword>
<organism evidence="9 10">
    <name type="scientific">Mycena sanguinolenta</name>
    <dbReference type="NCBI Taxonomy" id="230812"/>
    <lineage>
        <taxon>Eukaryota</taxon>
        <taxon>Fungi</taxon>
        <taxon>Dikarya</taxon>
        <taxon>Basidiomycota</taxon>
        <taxon>Agaricomycotina</taxon>
        <taxon>Agaricomycetes</taxon>
        <taxon>Agaricomycetidae</taxon>
        <taxon>Agaricales</taxon>
        <taxon>Marasmiineae</taxon>
        <taxon>Mycenaceae</taxon>
        <taxon>Mycena</taxon>
    </lineage>
</organism>